<reference evidence="1" key="2">
    <citation type="journal article" date="2019" name="Genome Biol. Evol.">
        <title>Day and night: Metabolic profiles and evolutionary relationships of six axenic non-marine cyanobacteria.</title>
        <authorList>
            <person name="Will S.E."/>
            <person name="Henke P."/>
            <person name="Boedeker C."/>
            <person name="Huang S."/>
            <person name="Brinkmann H."/>
            <person name="Rohde M."/>
            <person name="Jarek M."/>
            <person name="Friedl T."/>
            <person name="Seufert S."/>
            <person name="Schumacher M."/>
            <person name="Overmann J."/>
            <person name="Neumann-Schaal M."/>
            <person name="Petersen J."/>
        </authorList>
    </citation>
    <scope>NUCLEOTIDE SEQUENCE [LARGE SCALE GENOMIC DNA]</scope>
    <source>
        <strain evidence="1">PCC 7102</strain>
    </source>
</reference>
<sequence>MVKNIFMLYTRTTLAARYGITTTSLKEWYSPAGVIPPRKKGGFFKEIDIEQLDFLCIATRYVKVTKNEYQLNVLPMGGLSEYVLSSHKIPLKDFLLDPKYVNQEDEVVIEVLRRLENDAAYQSSGFTVESAA</sequence>
<evidence type="ECO:0000313" key="1">
    <source>
        <dbReference type="EMBL" id="RUT03966.1"/>
    </source>
</evidence>
<evidence type="ECO:0000313" key="2">
    <source>
        <dbReference type="Proteomes" id="UP000271624"/>
    </source>
</evidence>
<comment type="caution">
    <text evidence="1">The sequence shown here is derived from an EMBL/GenBank/DDBJ whole genome shotgun (WGS) entry which is preliminary data.</text>
</comment>
<dbReference type="Proteomes" id="UP000271624">
    <property type="component" value="Unassembled WGS sequence"/>
</dbReference>
<reference evidence="1" key="1">
    <citation type="submission" date="2018-12" db="EMBL/GenBank/DDBJ databases">
        <authorList>
            <person name="Will S."/>
            <person name="Neumann-Schaal M."/>
            <person name="Henke P."/>
        </authorList>
    </citation>
    <scope>NUCLEOTIDE SEQUENCE</scope>
    <source>
        <strain evidence="1">PCC 7102</strain>
    </source>
</reference>
<dbReference type="EMBL" id="RSCL01000012">
    <property type="protein sequence ID" value="RUT03966.1"/>
    <property type="molecule type" value="Genomic_DNA"/>
</dbReference>
<proteinExistence type="predicted"/>
<accession>A0A3S1ALK8</accession>
<organism evidence="1 2">
    <name type="scientific">Dulcicalothrix desertica PCC 7102</name>
    <dbReference type="NCBI Taxonomy" id="232991"/>
    <lineage>
        <taxon>Bacteria</taxon>
        <taxon>Bacillati</taxon>
        <taxon>Cyanobacteriota</taxon>
        <taxon>Cyanophyceae</taxon>
        <taxon>Nostocales</taxon>
        <taxon>Calotrichaceae</taxon>
        <taxon>Dulcicalothrix</taxon>
    </lineage>
</organism>
<name>A0A3S1ALK8_9CYAN</name>
<keyword evidence="2" id="KW-1185">Reference proteome</keyword>
<dbReference type="OrthoDB" id="511935at2"/>
<dbReference type="AlphaFoldDB" id="A0A3S1ALK8"/>
<dbReference type="RefSeq" id="WP_127083229.1">
    <property type="nucleotide sequence ID" value="NZ_RSCL01000012.1"/>
</dbReference>
<gene>
    <name evidence="1" type="ORF">DSM106972_048800</name>
</gene>
<protein>
    <submittedName>
        <fullName evidence="1">Uncharacterized protein</fullName>
    </submittedName>
</protein>